<dbReference type="PANTHER" id="PTHR33932">
    <property type="entry name" value="NA(+)/H(+) ANTIPORTER SUBUNIT B"/>
    <property type="match status" value="1"/>
</dbReference>
<evidence type="ECO:0000313" key="8">
    <source>
        <dbReference type="EMBL" id="ELZ26729.1"/>
    </source>
</evidence>
<keyword evidence="4 6" id="KW-1133">Transmembrane helix</keyword>
<organism evidence="8 9">
    <name type="scientific">Halogeometricum pallidum JCM 14848</name>
    <dbReference type="NCBI Taxonomy" id="1227487"/>
    <lineage>
        <taxon>Archaea</taxon>
        <taxon>Methanobacteriati</taxon>
        <taxon>Methanobacteriota</taxon>
        <taxon>Stenosarchaea group</taxon>
        <taxon>Halobacteria</taxon>
        <taxon>Halobacteriales</taxon>
        <taxon>Haloferacaceae</taxon>
        <taxon>Halogeometricum</taxon>
    </lineage>
</organism>
<gene>
    <name evidence="8" type="ORF">C474_18850</name>
</gene>
<keyword evidence="9" id="KW-1185">Reference proteome</keyword>
<evidence type="ECO:0000256" key="5">
    <source>
        <dbReference type="ARBA" id="ARBA00023136"/>
    </source>
</evidence>
<comment type="caution">
    <text evidence="8">The sequence shown here is derived from an EMBL/GenBank/DDBJ whole genome shotgun (WGS) entry which is preliminary data.</text>
</comment>
<feature type="transmembrane region" description="Helical" evidence="6">
    <location>
        <begin position="96"/>
        <end position="121"/>
    </location>
</feature>
<accession>M0CXV8</accession>
<feature type="transmembrane region" description="Helical" evidence="6">
    <location>
        <begin position="141"/>
        <end position="162"/>
    </location>
</feature>
<dbReference type="OrthoDB" id="19265at2157"/>
<evidence type="ECO:0000313" key="9">
    <source>
        <dbReference type="Proteomes" id="UP000011513"/>
    </source>
</evidence>
<feature type="transmembrane region" description="Helical" evidence="6">
    <location>
        <begin position="21"/>
        <end position="41"/>
    </location>
</feature>
<feature type="transmembrane region" description="Helical" evidence="6">
    <location>
        <begin position="53"/>
        <end position="75"/>
    </location>
</feature>
<dbReference type="EMBL" id="AOIV01000042">
    <property type="protein sequence ID" value="ELZ26729.1"/>
    <property type="molecule type" value="Genomic_DNA"/>
</dbReference>
<dbReference type="GO" id="GO:0005886">
    <property type="term" value="C:plasma membrane"/>
    <property type="evidence" value="ECO:0007669"/>
    <property type="project" value="UniProtKB-SubCell"/>
</dbReference>
<keyword evidence="2" id="KW-1003">Cell membrane</keyword>
<comment type="subcellular location">
    <subcellularLocation>
        <location evidence="1">Cell membrane</location>
        <topology evidence="1">Multi-pass membrane protein</topology>
    </subcellularLocation>
</comment>
<evidence type="ECO:0000259" key="7">
    <source>
        <dbReference type="Pfam" id="PF04039"/>
    </source>
</evidence>
<protein>
    <submittedName>
        <fullName evidence="8">Multisubunit na+/h+ antiporter, mnhb subunit</fullName>
    </submittedName>
</protein>
<dbReference type="PANTHER" id="PTHR33932:SF4">
    <property type="entry name" value="NA(+)_H(+) ANTIPORTER SUBUNIT B"/>
    <property type="match status" value="1"/>
</dbReference>
<sequence>MSGRELDNRPYDYEGDRRTTVISRTVTRIVVPLILLTAVSLLLQGHNLPGGGFIGAVLTAAAFVLIYVIFGLEYVQTDVLRMSPDGDGHSPVGAYRWLFGGGLALAVLSGLTPILFGYEFLTQGVWFFKHVPLYEEFEVASAFFFDLGVYATVVGALLTVAAEVGTE</sequence>
<dbReference type="InParanoid" id="M0CXV8"/>
<dbReference type="eggNOG" id="arCOG03079">
    <property type="taxonomic scope" value="Archaea"/>
</dbReference>
<dbReference type="RefSeq" id="WP_008389528.1">
    <property type="nucleotide sequence ID" value="NZ_AOIV01000042.1"/>
</dbReference>
<evidence type="ECO:0000256" key="4">
    <source>
        <dbReference type="ARBA" id="ARBA00022989"/>
    </source>
</evidence>
<feature type="domain" description="Na+/H+ antiporter MnhB subunit-related protein" evidence="7">
    <location>
        <begin position="22"/>
        <end position="159"/>
    </location>
</feature>
<keyword evidence="5 6" id="KW-0472">Membrane</keyword>
<dbReference type="InterPro" id="IPR050622">
    <property type="entry name" value="CPA3_antiporter_subunitB"/>
</dbReference>
<evidence type="ECO:0000256" key="3">
    <source>
        <dbReference type="ARBA" id="ARBA00022692"/>
    </source>
</evidence>
<evidence type="ECO:0000256" key="1">
    <source>
        <dbReference type="ARBA" id="ARBA00004651"/>
    </source>
</evidence>
<reference evidence="8 9" key="1">
    <citation type="journal article" date="2014" name="PLoS Genet.">
        <title>Phylogenetically driven sequencing of extremely halophilic archaea reveals strategies for static and dynamic osmo-response.</title>
        <authorList>
            <person name="Becker E.A."/>
            <person name="Seitzer P.M."/>
            <person name="Tritt A."/>
            <person name="Larsen D."/>
            <person name="Krusor M."/>
            <person name="Yao A.I."/>
            <person name="Wu D."/>
            <person name="Madern D."/>
            <person name="Eisen J.A."/>
            <person name="Darling A.E."/>
            <person name="Facciotti M.T."/>
        </authorList>
    </citation>
    <scope>NUCLEOTIDE SEQUENCE [LARGE SCALE GENOMIC DNA]</scope>
    <source>
        <strain evidence="8 9">JCM 14848</strain>
    </source>
</reference>
<dbReference type="AlphaFoldDB" id="M0CXV8"/>
<evidence type="ECO:0000256" key="6">
    <source>
        <dbReference type="SAM" id="Phobius"/>
    </source>
</evidence>
<evidence type="ECO:0000256" key="2">
    <source>
        <dbReference type="ARBA" id="ARBA00022475"/>
    </source>
</evidence>
<proteinExistence type="predicted"/>
<name>M0CXV8_HALPD</name>
<dbReference type="Proteomes" id="UP000011513">
    <property type="component" value="Unassembled WGS sequence"/>
</dbReference>
<dbReference type="InterPro" id="IPR007182">
    <property type="entry name" value="MnhB"/>
</dbReference>
<keyword evidence="3 6" id="KW-0812">Transmembrane</keyword>
<dbReference type="Pfam" id="PF04039">
    <property type="entry name" value="MnhB"/>
    <property type="match status" value="1"/>
</dbReference>